<evidence type="ECO:0000313" key="2">
    <source>
        <dbReference type="Proteomes" id="UP000010793"/>
    </source>
</evidence>
<proteinExistence type="predicted"/>
<gene>
    <name evidence="1" type="ORF">BPP43_11825</name>
</gene>
<sequence>MITFKTIDDNEMKYIIENKEVSSNVKNVSENVLAVFTQDWCGDWRGLKRELNANEQNSDVDLTVFICIYNESGLYEEFMSFKEKEWKNDLIPYLRYYKNGNFIKDTNHLPFQRIMNVFQQ</sequence>
<reference evidence="1 2" key="1">
    <citation type="journal article" date="2013" name="Genome Announc.">
        <title>Complete Genome Sequence of the Porcine Strain Brachyspira pilosicoli P43/6/78(T.).</title>
        <authorList>
            <person name="Lin C."/>
            <person name="den Bakker H.C."/>
            <person name="Suzuki H."/>
            <person name="Lefebure T."/>
            <person name="Ponnala L."/>
            <person name="Sun Q."/>
            <person name="Stanhope M.J."/>
            <person name="Wiedmann M."/>
            <person name="Duhamel G.E."/>
        </authorList>
    </citation>
    <scope>NUCLEOTIDE SEQUENCE [LARGE SCALE GENOMIC DNA]</scope>
    <source>
        <strain evidence="1 2">P43/6/78</strain>
    </source>
</reference>
<organism evidence="1 2">
    <name type="scientific">Brachyspira pilosicoli P43/6/78</name>
    <dbReference type="NCBI Taxonomy" id="1042417"/>
    <lineage>
        <taxon>Bacteria</taxon>
        <taxon>Pseudomonadati</taxon>
        <taxon>Spirochaetota</taxon>
        <taxon>Spirochaetia</taxon>
        <taxon>Brachyspirales</taxon>
        <taxon>Brachyspiraceae</taxon>
        <taxon>Brachyspira</taxon>
    </lineage>
</organism>
<evidence type="ECO:0000313" key="1">
    <source>
        <dbReference type="EMBL" id="AGA67509.1"/>
    </source>
</evidence>
<dbReference type="KEGG" id="bpip:BPP43_11825"/>
<protein>
    <recommendedName>
        <fullName evidence="3">Thioredoxin domain-containing protein</fullName>
    </recommendedName>
</protein>
<dbReference type="AlphaFoldDB" id="A0A3B6W1A4"/>
<dbReference type="InterPro" id="IPR036249">
    <property type="entry name" value="Thioredoxin-like_sf"/>
</dbReference>
<evidence type="ECO:0008006" key="3">
    <source>
        <dbReference type="Google" id="ProtNLM"/>
    </source>
</evidence>
<dbReference type="RefSeq" id="WP_015274981.1">
    <property type="nucleotide sequence ID" value="NC_019908.1"/>
</dbReference>
<dbReference type="EMBL" id="CP002873">
    <property type="protein sequence ID" value="AGA67509.1"/>
    <property type="molecule type" value="Genomic_DNA"/>
</dbReference>
<dbReference type="Proteomes" id="UP000010793">
    <property type="component" value="Chromosome"/>
</dbReference>
<dbReference type="SUPFAM" id="SSF52833">
    <property type="entry name" value="Thioredoxin-like"/>
    <property type="match status" value="1"/>
</dbReference>
<keyword evidence="2" id="KW-1185">Reference proteome</keyword>
<name>A0A3B6W1A4_BRAPL</name>
<accession>A0A3B6W1A4</accession>